<dbReference type="PANTHER" id="PTHR24264">
    <property type="entry name" value="TRYPSIN-RELATED"/>
    <property type="match status" value="1"/>
</dbReference>
<dbReference type="PANTHER" id="PTHR24264:SF65">
    <property type="entry name" value="SRCR DOMAIN-CONTAINING PROTEIN"/>
    <property type="match status" value="1"/>
</dbReference>
<evidence type="ECO:0000256" key="2">
    <source>
        <dbReference type="ARBA" id="ARBA00022525"/>
    </source>
</evidence>
<proteinExistence type="predicted"/>
<dbReference type="STRING" id="990121.A0A0V1A4C0"/>
<dbReference type="GO" id="GO:0006508">
    <property type="term" value="P:proteolysis"/>
    <property type="evidence" value="ECO:0007669"/>
    <property type="project" value="UniProtKB-KW"/>
</dbReference>
<dbReference type="CDD" id="cd00190">
    <property type="entry name" value="Tryp_SPc"/>
    <property type="match status" value="1"/>
</dbReference>
<dbReference type="Pfam" id="PF00089">
    <property type="entry name" value="Trypsin"/>
    <property type="match status" value="1"/>
</dbReference>
<name>A0A0V1A4C0_9BILA</name>
<keyword evidence="4" id="KW-0378">Hydrolase</keyword>
<dbReference type="GO" id="GO:0004252">
    <property type="term" value="F:serine-type endopeptidase activity"/>
    <property type="evidence" value="ECO:0007669"/>
    <property type="project" value="InterPro"/>
</dbReference>
<dbReference type="InterPro" id="IPR050127">
    <property type="entry name" value="Serine_Proteases_S1"/>
</dbReference>
<keyword evidence="2" id="KW-0964">Secreted</keyword>
<feature type="domain" description="Peptidase S1" evidence="6">
    <location>
        <begin position="596"/>
        <end position="836"/>
    </location>
</feature>
<comment type="subcellular location">
    <subcellularLocation>
        <location evidence="1">Secreted</location>
    </subcellularLocation>
</comment>
<sequence length="860" mass="97579">LYFIMLLSNYKMNYQFYVAVLCLALCTEIASSAATLLCGKEIFQYFECMTSELSPMVNNSESSEKFNTLSKDVELCFTTNECQKPEAILLTEKEKYTDVNDDDDDDADANDDLDADFEEVTVTKVVLNPKLFPGVKERTPTPENDKCMVSEDQESNIIMGCIKKTIPDFMYPDDDMLIDGDFFLESVKTRFKRIYLELEDGAGYYLKIIREGKKCPAHKAAIVEKCVKAEFEKRQLNPFRNVLELEEDYAMWCKTDKKCTDLMNNECKEKLKKLPQIFCACAKEKSPEIVEQLRRTYKKCYDADAAEEQVKKIIMRKTKSECDEYKRIWNFCKSDIVHNLLRINGKICRQKFQTTKTDMNNGEKRVLNAVYTEQKAGVTKHNNRMQEVCVIFCQSGFCNSRLGINRKVEFYSLIKSGINEFCEMANMPGVVLEIFKAGGGWRDQKWAPSWSVKLPSLRQGRVQTLPCSLGRQSARSSSLERGKPRLSALKRRIKSGINEFCEMANMPGVVLEIFKAGGGWRDQKWAPSWSVKLPSLRQGRVQTLPCSLGRQSARSSSLERGKPRLSALKRRRRTVTLDCGIPVIPMIKNFPTGSKIVGGWEVNPNSVPWQVLVVAERLNNGYICGGTLISLETENESSLVLTAAHCVFDHSTLKTIEADKLLITVGAHDIEKKEPRQIMYRVKNIAIHYLYKNSSVLHDIALLKLSSPVPHSRYSLPICIPKFTDILPIGKRCWTTGWGRDSNNKLSPRLKMIPSPILHSKKCGIKKAESSFCICGGMLNKRHIPSKGDSGGPLFCDVNGVMVQHGIVSFKGRRSNNLCGYVKVIHYYPWIVRVAASFNSSSIIERGINFISSIWNMLTR</sequence>
<dbReference type="InterPro" id="IPR001314">
    <property type="entry name" value="Peptidase_S1A"/>
</dbReference>
<dbReference type="InterPro" id="IPR043504">
    <property type="entry name" value="Peptidase_S1_PA_chymotrypsin"/>
</dbReference>
<dbReference type="InterPro" id="IPR009003">
    <property type="entry name" value="Peptidase_S1_PA"/>
</dbReference>
<dbReference type="SMART" id="SM00020">
    <property type="entry name" value="Tryp_SPc"/>
    <property type="match status" value="1"/>
</dbReference>
<dbReference type="Gene3D" id="2.40.10.10">
    <property type="entry name" value="Trypsin-like serine proteases"/>
    <property type="match status" value="1"/>
</dbReference>
<evidence type="ECO:0000256" key="3">
    <source>
        <dbReference type="ARBA" id="ARBA00022670"/>
    </source>
</evidence>
<dbReference type="PRINTS" id="PR00722">
    <property type="entry name" value="CHYMOTRYPSIN"/>
</dbReference>
<reference evidence="7 8" key="1">
    <citation type="submission" date="2015-01" db="EMBL/GenBank/DDBJ databases">
        <title>Evolution of Trichinella species and genotypes.</title>
        <authorList>
            <person name="Korhonen P.K."/>
            <person name="Edoardo P."/>
            <person name="Giuseppe L.R."/>
            <person name="Gasser R.B."/>
        </authorList>
    </citation>
    <scope>NUCLEOTIDE SEQUENCE [LARGE SCALE GENOMIC DNA]</scope>
    <source>
        <strain evidence="7">ISS2496</strain>
    </source>
</reference>
<dbReference type="InterPro" id="IPR018114">
    <property type="entry name" value="TRYPSIN_HIS"/>
</dbReference>
<keyword evidence="8" id="KW-1185">Reference proteome</keyword>
<feature type="non-terminal residue" evidence="7">
    <location>
        <position position="1"/>
    </location>
</feature>
<evidence type="ECO:0000259" key="6">
    <source>
        <dbReference type="PROSITE" id="PS50240"/>
    </source>
</evidence>
<dbReference type="EMBL" id="JYDQ01000032">
    <property type="protein sequence ID" value="KRY19703.1"/>
    <property type="molecule type" value="Genomic_DNA"/>
</dbReference>
<accession>A0A0V1A4C0</accession>
<evidence type="ECO:0000313" key="7">
    <source>
        <dbReference type="EMBL" id="KRY19703.1"/>
    </source>
</evidence>
<organism evidence="7 8">
    <name type="scientific">Trichinella patagoniensis</name>
    <dbReference type="NCBI Taxonomy" id="990121"/>
    <lineage>
        <taxon>Eukaryota</taxon>
        <taxon>Metazoa</taxon>
        <taxon>Ecdysozoa</taxon>
        <taxon>Nematoda</taxon>
        <taxon>Enoplea</taxon>
        <taxon>Dorylaimia</taxon>
        <taxon>Trichinellida</taxon>
        <taxon>Trichinellidae</taxon>
        <taxon>Trichinella</taxon>
    </lineage>
</organism>
<keyword evidence="3 7" id="KW-0645">Protease</keyword>
<evidence type="ECO:0000256" key="1">
    <source>
        <dbReference type="ARBA" id="ARBA00004613"/>
    </source>
</evidence>
<dbReference type="InterPro" id="IPR001254">
    <property type="entry name" value="Trypsin_dom"/>
</dbReference>
<dbReference type="GO" id="GO:0005615">
    <property type="term" value="C:extracellular space"/>
    <property type="evidence" value="ECO:0007669"/>
    <property type="project" value="TreeGrafter"/>
</dbReference>
<dbReference type="PROSITE" id="PS00134">
    <property type="entry name" value="TRYPSIN_HIS"/>
    <property type="match status" value="1"/>
</dbReference>
<dbReference type="SUPFAM" id="SSF50494">
    <property type="entry name" value="Trypsin-like serine proteases"/>
    <property type="match status" value="1"/>
</dbReference>
<dbReference type="AlphaFoldDB" id="A0A0V1A4C0"/>
<comment type="caution">
    <text evidence="7">The sequence shown here is derived from an EMBL/GenBank/DDBJ whole genome shotgun (WGS) entry which is preliminary data.</text>
</comment>
<dbReference type="OrthoDB" id="5916752at2759"/>
<gene>
    <name evidence="7" type="primary">PRSS27</name>
    <name evidence="7" type="ORF">T12_12293</name>
</gene>
<evidence type="ECO:0000256" key="4">
    <source>
        <dbReference type="ARBA" id="ARBA00022801"/>
    </source>
</evidence>
<evidence type="ECO:0000256" key="5">
    <source>
        <dbReference type="ARBA" id="ARBA00022825"/>
    </source>
</evidence>
<keyword evidence="5" id="KW-0720">Serine protease</keyword>
<protein>
    <submittedName>
        <fullName evidence="7">Serine protease 27</fullName>
    </submittedName>
</protein>
<dbReference type="PROSITE" id="PS50240">
    <property type="entry name" value="TRYPSIN_DOM"/>
    <property type="match status" value="1"/>
</dbReference>
<dbReference type="Proteomes" id="UP000054783">
    <property type="component" value="Unassembled WGS sequence"/>
</dbReference>
<evidence type="ECO:0000313" key="8">
    <source>
        <dbReference type="Proteomes" id="UP000054783"/>
    </source>
</evidence>